<name>A0ABP3GSY0_9LACT</name>
<protein>
    <submittedName>
        <fullName evidence="1">Uncharacterized protein</fullName>
    </submittedName>
</protein>
<comment type="caution">
    <text evidence="1">The sequence shown here is derived from an EMBL/GenBank/DDBJ whole genome shotgun (WGS) entry which is preliminary data.</text>
</comment>
<evidence type="ECO:0000313" key="1">
    <source>
        <dbReference type="EMBL" id="GAA0351661.1"/>
    </source>
</evidence>
<dbReference type="Proteomes" id="UP001501166">
    <property type="component" value="Unassembled WGS sequence"/>
</dbReference>
<accession>A0ABP3GSY0</accession>
<sequence length="51" mass="5768">MNNLQSINAQLINEGVTQSKRLEKLNEVAIMQSKTLINSNQKALNDLKELQ</sequence>
<dbReference type="EMBL" id="BAAACW010000009">
    <property type="protein sequence ID" value="GAA0351661.1"/>
    <property type="molecule type" value="Genomic_DNA"/>
</dbReference>
<evidence type="ECO:0000313" key="2">
    <source>
        <dbReference type="Proteomes" id="UP001501166"/>
    </source>
</evidence>
<organism evidence="1 2">
    <name type="scientific">Alkalibacterium iburiense</name>
    <dbReference type="NCBI Taxonomy" id="290589"/>
    <lineage>
        <taxon>Bacteria</taxon>
        <taxon>Bacillati</taxon>
        <taxon>Bacillota</taxon>
        <taxon>Bacilli</taxon>
        <taxon>Lactobacillales</taxon>
        <taxon>Carnobacteriaceae</taxon>
        <taxon>Alkalibacterium</taxon>
    </lineage>
</organism>
<reference evidence="2" key="1">
    <citation type="journal article" date="2019" name="Int. J. Syst. Evol. Microbiol.">
        <title>The Global Catalogue of Microorganisms (GCM) 10K type strain sequencing project: providing services to taxonomists for standard genome sequencing and annotation.</title>
        <authorList>
            <consortium name="The Broad Institute Genomics Platform"/>
            <consortium name="The Broad Institute Genome Sequencing Center for Infectious Disease"/>
            <person name="Wu L."/>
            <person name="Ma J."/>
        </authorList>
    </citation>
    <scope>NUCLEOTIDE SEQUENCE [LARGE SCALE GENOMIC DNA]</scope>
    <source>
        <strain evidence="2">JCM 12662</strain>
    </source>
</reference>
<keyword evidence="2" id="KW-1185">Reference proteome</keyword>
<gene>
    <name evidence="1" type="ORF">GCM10008932_00960</name>
</gene>
<proteinExistence type="predicted"/>